<keyword evidence="7 11" id="KW-0663">Pyridoxal phosphate</keyword>
<reference evidence="13" key="1">
    <citation type="submission" date="2023-03" db="EMBL/GenBank/DDBJ databases">
        <title>Andean soil-derived lignocellulolytic bacterial consortium as a source of novel taxa and putative plastic-active enzymes.</title>
        <authorList>
            <person name="Diaz-Garcia L."/>
            <person name="Chuvochina M."/>
            <person name="Feuerriegel G."/>
            <person name="Bunk B."/>
            <person name="Sproer C."/>
            <person name="Streit W.R."/>
            <person name="Rodriguez L.M."/>
            <person name="Overmann J."/>
            <person name="Jimenez D.J."/>
        </authorList>
    </citation>
    <scope>NUCLEOTIDE SEQUENCE</scope>
    <source>
        <strain evidence="13">MAG 7</strain>
    </source>
</reference>
<proteinExistence type="inferred from homology"/>
<evidence type="ECO:0000256" key="2">
    <source>
        <dbReference type="ARBA" id="ARBA00004733"/>
    </source>
</evidence>
<dbReference type="Proteomes" id="UP001220610">
    <property type="component" value="Chromosome"/>
</dbReference>
<accession>A0AAJ5WS77</accession>
<dbReference type="GO" id="GO:0004834">
    <property type="term" value="F:tryptophan synthase activity"/>
    <property type="evidence" value="ECO:0007669"/>
    <property type="project" value="UniProtKB-UniRule"/>
</dbReference>
<dbReference type="CDD" id="cd06446">
    <property type="entry name" value="Trp-synth_B"/>
    <property type="match status" value="1"/>
</dbReference>
<dbReference type="PROSITE" id="PS00168">
    <property type="entry name" value="TRP_SYNTHASE_BETA"/>
    <property type="match status" value="1"/>
</dbReference>
<dbReference type="InterPro" id="IPR023026">
    <property type="entry name" value="Trp_synth_beta/beta-like"/>
</dbReference>
<dbReference type="PIRSF" id="PIRSF001413">
    <property type="entry name" value="Trp_syn_beta"/>
    <property type="match status" value="1"/>
</dbReference>
<keyword evidence="6 11" id="KW-0822">Tryptophan biosynthesis</keyword>
<evidence type="ECO:0000256" key="5">
    <source>
        <dbReference type="ARBA" id="ARBA00022605"/>
    </source>
</evidence>
<dbReference type="NCBIfam" id="TIGR00263">
    <property type="entry name" value="trpB"/>
    <property type="match status" value="1"/>
</dbReference>
<comment type="function">
    <text evidence="11">The beta subunit is responsible for the synthesis of L-tryptophan from indole and L-serine.</text>
</comment>
<evidence type="ECO:0000256" key="10">
    <source>
        <dbReference type="ARBA" id="ARBA00049047"/>
    </source>
</evidence>
<feature type="domain" description="Tryptophan synthase beta chain-like PALP" evidence="12">
    <location>
        <begin position="60"/>
        <end position="382"/>
    </location>
</feature>
<feature type="modified residue" description="N6-(pyridoxal phosphate)lysine" evidence="11">
    <location>
        <position position="93"/>
    </location>
</feature>
<evidence type="ECO:0000256" key="6">
    <source>
        <dbReference type="ARBA" id="ARBA00022822"/>
    </source>
</evidence>
<keyword evidence="5 11" id="KW-0028">Amino-acid biosynthesis</keyword>
<dbReference type="Gene3D" id="3.40.50.1100">
    <property type="match status" value="2"/>
</dbReference>
<evidence type="ECO:0000256" key="8">
    <source>
        <dbReference type="ARBA" id="ARBA00023141"/>
    </source>
</evidence>
<dbReference type="GO" id="GO:0005737">
    <property type="term" value="C:cytoplasm"/>
    <property type="evidence" value="ECO:0007669"/>
    <property type="project" value="TreeGrafter"/>
</dbReference>
<evidence type="ECO:0000313" key="14">
    <source>
        <dbReference type="Proteomes" id="UP001220610"/>
    </source>
</evidence>
<dbReference type="Pfam" id="PF00291">
    <property type="entry name" value="PALP"/>
    <property type="match status" value="1"/>
</dbReference>
<dbReference type="FunFam" id="3.40.50.1100:FF:000004">
    <property type="entry name" value="Tryptophan synthase beta chain"/>
    <property type="match status" value="1"/>
</dbReference>
<comment type="catalytic activity">
    <reaction evidence="10 11">
        <text>(1S,2R)-1-C-(indol-3-yl)glycerol 3-phosphate + L-serine = D-glyceraldehyde 3-phosphate + L-tryptophan + H2O</text>
        <dbReference type="Rhea" id="RHEA:10532"/>
        <dbReference type="ChEBI" id="CHEBI:15377"/>
        <dbReference type="ChEBI" id="CHEBI:33384"/>
        <dbReference type="ChEBI" id="CHEBI:57912"/>
        <dbReference type="ChEBI" id="CHEBI:58866"/>
        <dbReference type="ChEBI" id="CHEBI:59776"/>
        <dbReference type="EC" id="4.2.1.20"/>
    </reaction>
</comment>
<gene>
    <name evidence="11 13" type="primary">trpB</name>
    <name evidence="13" type="ORF">P0Y53_21780</name>
</gene>
<sequence length="397" mass="42833">MSQTTYQQPDQQGYYGKFGGAYIPEMLHPNVEELKAQYLNIMADPGFREEYHSLLRDYVGRPTPLYFAERLSQRYNTRIFLKREDLCHTGAHKVNNTVGQILLARRLGKKRIIAETGAGQHGVATATVCALKGMECIVYMGEKDIERQAPNVARMRMLGATVVPATSGSKTLKDATNEAIRDWINNPVDTHYIIGSVVGPHPYPDMVARFQSVISEEVRKQLKEKTGSELPTHVLACVGGGSNAAGAFYHFLDELSVKLVAVEAAGHGVSSGLSAATTQLGTPGVLHGSKSLVMQTEDGQVVEPHSISAGLDYPGIGPLHANLYKSGRGIFLSATDQQALDAAFQLCTLEGIIPALESAHALAAIPELKLTPADTVVLCLSGRGDKDLATYMKAMGL</sequence>
<dbReference type="EC" id="4.2.1.20" evidence="11"/>
<dbReference type="PANTHER" id="PTHR48077:SF3">
    <property type="entry name" value="TRYPTOPHAN SYNTHASE"/>
    <property type="match status" value="1"/>
</dbReference>
<comment type="similarity">
    <text evidence="3 11">Belongs to the TrpB family.</text>
</comment>
<evidence type="ECO:0000259" key="12">
    <source>
        <dbReference type="Pfam" id="PF00291"/>
    </source>
</evidence>
<dbReference type="InterPro" id="IPR006654">
    <property type="entry name" value="Trp_synth_beta"/>
</dbReference>
<keyword evidence="8 11" id="KW-0057">Aromatic amino acid biosynthesis</keyword>
<dbReference type="PANTHER" id="PTHR48077">
    <property type="entry name" value="TRYPTOPHAN SYNTHASE-RELATED"/>
    <property type="match status" value="1"/>
</dbReference>
<evidence type="ECO:0000313" key="13">
    <source>
        <dbReference type="EMBL" id="WEK35129.1"/>
    </source>
</evidence>
<organism evidence="13 14">
    <name type="scientific">Candidatus Pseudobacter hemicellulosilyticus</name>
    <dbReference type="NCBI Taxonomy" id="3121375"/>
    <lineage>
        <taxon>Bacteria</taxon>
        <taxon>Pseudomonadati</taxon>
        <taxon>Bacteroidota</taxon>
        <taxon>Chitinophagia</taxon>
        <taxon>Chitinophagales</taxon>
        <taxon>Chitinophagaceae</taxon>
        <taxon>Pseudobacter</taxon>
    </lineage>
</organism>
<dbReference type="SUPFAM" id="SSF53686">
    <property type="entry name" value="Tryptophan synthase beta subunit-like PLP-dependent enzymes"/>
    <property type="match status" value="1"/>
</dbReference>
<comment type="pathway">
    <text evidence="2 11">Amino-acid biosynthesis; L-tryptophan biosynthesis; L-tryptophan from chorismate: step 5/5.</text>
</comment>
<evidence type="ECO:0000256" key="11">
    <source>
        <dbReference type="HAMAP-Rule" id="MF_00133"/>
    </source>
</evidence>
<evidence type="ECO:0000256" key="7">
    <source>
        <dbReference type="ARBA" id="ARBA00022898"/>
    </source>
</evidence>
<keyword evidence="9 11" id="KW-0456">Lyase</keyword>
<comment type="cofactor">
    <cofactor evidence="1 11">
        <name>pyridoxal 5'-phosphate</name>
        <dbReference type="ChEBI" id="CHEBI:597326"/>
    </cofactor>
</comment>
<dbReference type="InterPro" id="IPR001926">
    <property type="entry name" value="TrpB-like_PALP"/>
</dbReference>
<evidence type="ECO:0000256" key="9">
    <source>
        <dbReference type="ARBA" id="ARBA00023239"/>
    </source>
</evidence>
<evidence type="ECO:0000256" key="3">
    <source>
        <dbReference type="ARBA" id="ARBA00009982"/>
    </source>
</evidence>
<evidence type="ECO:0000256" key="4">
    <source>
        <dbReference type="ARBA" id="ARBA00011270"/>
    </source>
</evidence>
<dbReference type="InterPro" id="IPR006653">
    <property type="entry name" value="Trp_synth_b_CS"/>
</dbReference>
<dbReference type="InterPro" id="IPR036052">
    <property type="entry name" value="TrpB-like_PALP_sf"/>
</dbReference>
<protein>
    <recommendedName>
        <fullName evidence="11">Tryptophan synthase beta chain</fullName>
        <ecNumber evidence="11">4.2.1.20</ecNumber>
    </recommendedName>
</protein>
<dbReference type="FunFam" id="3.40.50.1100:FF:000001">
    <property type="entry name" value="Tryptophan synthase beta chain"/>
    <property type="match status" value="1"/>
</dbReference>
<dbReference type="HAMAP" id="MF_00133">
    <property type="entry name" value="Trp_synth_beta"/>
    <property type="match status" value="1"/>
</dbReference>
<dbReference type="AlphaFoldDB" id="A0AAJ5WS77"/>
<dbReference type="EMBL" id="CP119311">
    <property type="protein sequence ID" value="WEK35129.1"/>
    <property type="molecule type" value="Genomic_DNA"/>
</dbReference>
<evidence type="ECO:0000256" key="1">
    <source>
        <dbReference type="ARBA" id="ARBA00001933"/>
    </source>
</evidence>
<comment type="subunit">
    <text evidence="4 11">Tetramer of two alpha and two beta chains.</text>
</comment>
<name>A0AAJ5WS77_9BACT</name>